<dbReference type="InterPro" id="IPR036188">
    <property type="entry name" value="FAD/NAD-bd_sf"/>
</dbReference>
<protein>
    <recommendedName>
        <fullName evidence="3">Thioredoxin reductase</fullName>
    </recommendedName>
</protein>
<proteinExistence type="predicted"/>
<organism evidence="1 2">
    <name type="scientific">Rotaria sordida</name>
    <dbReference type="NCBI Taxonomy" id="392033"/>
    <lineage>
        <taxon>Eukaryota</taxon>
        <taxon>Metazoa</taxon>
        <taxon>Spiralia</taxon>
        <taxon>Gnathifera</taxon>
        <taxon>Rotifera</taxon>
        <taxon>Eurotatoria</taxon>
        <taxon>Bdelloidea</taxon>
        <taxon>Philodinida</taxon>
        <taxon>Philodinidae</taxon>
        <taxon>Rotaria</taxon>
    </lineage>
</organism>
<feature type="non-terminal residue" evidence="1">
    <location>
        <position position="1"/>
    </location>
</feature>
<evidence type="ECO:0008006" key="3">
    <source>
        <dbReference type="Google" id="ProtNLM"/>
    </source>
</evidence>
<accession>A0A819LXH0</accession>
<dbReference type="Proteomes" id="UP000663836">
    <property type="component" value="Unassembled WGS sequence"/>
</dbReference>
<reference evidence="1" key="1">
    <citation type="submission" date="2021-02" db="EMBL/GenBank/DDBJ databases">
        <authorList>
            <person name="Nowell W R."/>
        </authorList>
    </citation>
    <scope>NUCLEOTIDE SEQUENCE</scope>
</reference>
<gene>
    <name evidence="1" type="ORF">JBS370_LOCUS24520</name>
</gene>
<dbReference type="SUPFAM" id="SSF51905">
    <property type="entry name" value="FAD/NAD(P)-binding domain"/>
    <property type="match status" value="1"/>
</dbReference>
<evidence type="ECO:0000313" key="1">
    <source>
        <dbReference type="EMBL" id="CAF3968921.1"/>
    </source>
</evidence>
<evidence type="ECO:0000313" key="2">
    <source>
        <dbReference type="Proteomes" id="UP000663836"/>
    </source>
</evidence>
<name>A0A819LXH0_9BILA</name>
<comment type="caution">
    <text evidence="1">The sequence shown here is derived from an EMBL/GenBank/DDBJ whole genome shotgun (WGS) entry which is preliminary data.</text>
</comment>
<sequence>NIRQHQGACQIDTVTNTVNGEKYDRIVVLYGWTTFLPFIEKFKIEKNAKGFVTTNNATCETSEAGIYAIGEVVQRAHPCCVTAMADGVVAAKSIQRKLELKKKQILQ</sequence>
<dbReference type="Gene3D" id="3.50.50.60">
    <property type="entry name" value="FAD/NAD(P)-binding domain"/>
    <property type="match status" value="1"/>
</dbReference>
<dbReference type="EMBL" id="CAJOBD010003851">
    <property type="protein sequence ID" value="CAF3968921.1"/>
    <property type="molecule type" value="Genomic_DNA"/>
</dbReference>
<dbReference type="AlphaFoldDB" id="A0A819LXH0"/>